<keyword evidence="1" id="KW-0472">Membrane</keyword>
<dbReference type="GeneID" id="75179468"/>
<accession>A0A8H1LKG8</accession>
<dbReference type="AlphaFoldDB" id="A0A8H1LKG8"/>
<evidence type="ECO:0000313" key="3">
    <source>
        <dbReference type="Proteomes" id="UP000298111"/>
    </source>
</evidence>
<dbReference type="Proteomes" id="UP000298111">
    <property type="component" value="Unassembled WGS sequence"/>
</dbReference>
<keyword evidence="1" id="KW-1133">Transmembrane helix</keyword>
<organism evidence="2 3">
    <name type="scientific">Streptomyces albus</name>
    <dbReference type="NCBI Taxonomy" id="1888"/>
    <lineage>
        <taxon>Bacteria</taxon>
        <taxon>Bacillati</taxon>
        <taxon>Actinomycetota</taxon>
        <taxon>Actinomycetes</taxon>
        <taxon>Kitasatosporales</taxon>
        <taxon>Streptomycetaceae</taxon>
        <taxon>Streptomyces</taxon>
    </lineage>
</organism>
<feature type="transmembrane region" description="Helical" evidence="1">
    <location>
        <begin position="79"/>
        <end position="96"/>
    </location>
</feature>
<dbReference type="RefSeq" id="WP_016471718.1">
    <property type="nucleotide sequence ID" value="NZ_CP103060.1"/>
</dbReference>
<feature type="transmembrane region" description="Helical" evidence="1">
    <location>
        <begin position="41"/>
        <end position="59"/>
    </location>
</feature>
<feature type="transmembrane region" description="Helical" evidence="1">
    <location>
        <begin position="116"/>
        <end position="146"/>
    </location>
</feature>
<sequence>MRWLLLYARSRQMPACLAVVVVSAVAGWAASRVGNGTSGDPQLAALTLAAGATAVSVGLGGQDTALDRTAAIRWAPRRAAHVLLAGAVVAAVPLAVQTMGDDLGTTAFLVRDSAGLMGLAALGAALCGAQFAWALPVAWLSFSLLLPPPESLPMRVAAWMVLPPGAAAGTWTAAALTAAGTAAYALAGPRR</sequence>
<proteinExistence type="predicted"/>
<reference evidence="2 3" key="1">
    <citation type="submission" date="2018-10" db="EMBL/GenBank/DDBJ databases">
        <title>Isolation of pseudouridimycin from Streptomyces albus DSM 40763.</title>
        <authorList>
            <person name="Rosenqvist P."/>
            <person name="Metsae-Ketelae M."/>
            <person name="Virta P."/>
        </authorList>
    </citation>
    <scope>NUCLEOTIDE SEQUENCE [LARGE SCALE GENOMIC DNA]</scope>
    <source>
        <strain evidence="2 3">DSM 40763</strain>
    </source>
</reference>
<name>A0A8H1LKG8_9ACTN</name>
<evidence type="ECO:0000313" key="2">
    <source>
        <dbReference type="EMBL" id="TGG86490.1"/>
    </source>
</evidence>
<dbReference type="EMBL" id="RCIY01000040">
    <property type="protein sequence ID" value="TGG86490.1"/>
    <property type="molecule type" value="Genomic_DNA"/>
</dbReference>
<protein>
    <submittedName>
        <fullName evidence="2">Uncharacterized protein</fullName>
    </submittedName>
</protein>
<keyword evidence="1" id="KW-0812">Transmembrane</keyword>
<evidence type="ECO:0000256" key="1">
    <source>
        <dbReference type="SAM" id="Phobius"/>
    </source>
</evidence>
<gene>
    <name evidence="2" type="ORF">D8771_09140</name>
</gene>
<comment type="caution">
    <text evidence="2">The sequence shown here is derived from an EMBL/GenBank/DDBJ whole genome shotgun (WGS) entry which is preliminary data.</text>
</comment>